<evidence type="ECO:0000256" key="2">
    <source>
        <dbReference type="ARBA" id="ARBA00022692"/>
    </source>
</evidence>
<sequence>MVLLTQSREIKEFLASVNTEKISIEDSVQVIDHTELVRLLKQQTKHTLTSLIKTTTVYHKPLPKRIPSPEYIKLMNHYKLLAEEREYKEMTNKYEKEFTPSEWKTVNSLMVSIFNVFFSVGAVFVATFMLGEYAGVDIAIKVLMALAMSAIVLVAEGWFFTRDWISTKV</sequence>
<keyword evidence="3" id="KW-0256">Endoplasmic reticulum</keyword>
<proteinExistence type="predicted"/>
<evidence type="ECO:0000313" key="7">
    <source>
        <dbReference type="EMBL" id="KAJ3261520.1"/>
    </source>
</evidence>
<feature type="transmembrane region" description="Helical" evidence="6">
    <location>
        <begin position="142"/>
        <end position="160"/>
    </location>
</feature>
<evidence type="ECO:0000256" key="5">
    <source>
        <dbReference type="ARBA" id="ARBA00023136"/>
    </source>
</evidence>
<reference evidence="7" key="1">
    <citation type="submission" date="2020-05" db="EMBL/GenBank/DDBJ databases">
        <title>Phylogenomic resolution of chytrid fungi.</title>
        <authorList>
            <person name="Stajich J.E."/>
            <person name="Amses K."/>
            <person name="Simmons R."/>
            <person name="Seto K."/>
            <person name="Myers J."/>
            <person name="Bonds A."/>
            <person name="Quandt C.A."/>
            <person name="Barry K."/>
            <person name="Liu P."/>
            <person name="Grigoriev I."/>
            <person name="Longcore J.E."/>
            <person name="James T.Y."/>
        </authorList>
    </citation>
    <scope>NUCLEOTIDE SEQUENCE</scope>
    <source>
        <strain evidence="7">PLAUS21</strain>
    </source>
</reference>
<keyword evidence="8" id="KW-1185">Reference proteome</keyword>
<evidence type="ECO:0000256" key="3">
    <source>
        <dbReference type="ARBA" id="ARBA00022824"/>
    </source>
</evidence>
<dbReference type="GO" id="GO:0005789">
    <property type="term" value="C:endoplasmic reticulum membrane"/>
    <property type="evidence" value="ECO:0007669"/>
    <property type="project" value="UniProtKB-SubCell"/>
</dbReference>
<accession>A0AAD5Y6K1</accession>
<dbReference type="AlphaFoldDB" id="A0AAD5Y6K1"/>
<dbReference type="PANTHER" id="PTHR31394">
    <property type="entry name" value="TRANSMEMBRANE PROTEIN 199"/>
    <property type="match status" value="1"/>
</dbReference>
<keyword evidence="5 6" id="KW-0472">Membrane</keyword>
<gene>
    <name evidence="7" type="ORF">HK103_005355</name>
</gene>
<evidence type="ECO:0000313" key="8">
    <source>
        <dbReference type="Proteomes" id="UP001210925"/>
    </source>
</evidence>
<dbReference type="Pfam" id="PF11712">
    <property type="entry name" value="Vma12"/>
    <property type="match status" value="1"/>
</dbReference>
<evidence type="ECO:0000256" key="4">
    <source>
        <dbReference type="ARBA" id="ARBA00022989"/>
    </source>
</evidence>
<evidence type="ECO:0000256" key="1">
    <source>
        <dbReference type="ARBA" id="ARBA00004477"/>
    </source>
</evidence>
<comment type="subcellular location">
    <subcellularLocation>
        <location evidence="1">Endoplasmic reticulum membrane</location>
        <topology evidence="1">Multi-pass membrane protein</topology>
    </subcellularLocation>
</comment>
<dbReference type="Proteomes" id="UP001210925">
    <property type="component" value="Unassembled WGS sequence"/>
</dbReference>
<name>A0AAD5Y6K1_9FUNG</name>
<feature type="transmembrane region" description="Helical" evidence="6">
    <location>
        <begin position="109"/>
        <end position="130"/>
    </location>
</feature>
<dbReference type="InterPro" id="IPR021013">
    <property type="entry name" value="ATPase_Vma12"/>
</dbReference>
<keyword evidence="4 6" id="KW-1133">Transmembrane helix</keyword>
<keyword evidence="2 6" id="KW-0812">Transmembrane</keyword>
<comment type="caution">
    <text evidence="7">The sequence shown here is derived from an EMBL/GenBank/DDBJ whole genome shotgun (WGS) entry which is preliminary data.</text>
</comment>
<dbReference type="GO" id="GO:0070072">
    <property type="term" value="P:vacuolar proton-transporting V-type ATPase complex assembly"/>
    <property type="evidence" value="ECO:0007669"/>
    <property type="project" value="InterPro"/>
</dbReference>
<evidence type="ECO:0000256" key="6">
    <source>
        <dbReference type="SAM" id="Phobius"/>
    </source>
</evidence>
<dbReference type="PANTHER" id="PTHR31394:SF1">
    <property type="entry name" value="TRANSMEMBRANE PROTEIN 199"/>
    <property type="match status" value="1"/>
</dbReference>
<dbReference type="EMBL" id="JADGKB010000005">
    <property type="protein sequence ID" value="KAJ3261520.1"/>
    <property type="molecule type" value="Genomic_DNA"/>
</dbReference>
<protein>
    <submittedName>
        <fullName evidence="7">Uncharacterized protein</fullName>
    </submittedName>
</protein>
<organism evidence="7 8">
    <name type="scientific">Boothiomyces macroporosus</name>
    <dbReference type="NCBI Taxonomy" id="261099"/>
    <lineage>
        <taxon>Eukaryota</taxon>
        <taxon>Fungi</taxon>
        <taxon>Fungi incertae sedis</taxon>
        <taxon>Chytridiomycota</taxon>
        <taxon>Chytridiomycota incertae sedis</taxon>
        <taxon>Chytridiomycetes</taxon>
        <taxon>Rhizophydiales</taxon>
        <taxon>Terramycetaceae</taxon>
        <taxon>Boothiomyces</taxon>
    </lineage>
</organism>